<feature type="region of interest" description="Disordered" evidence="1">
    <location>
        <begin position="733"/>
        <end position="753"/>
    </location>
</feature>
<feature type="compositionally biased region" description="Low complexity" evidence="1">
    <location>
        <begin position="316"/>
        <end position="325"/>
    </location>
</feature>
<dbReference type="EMBL" id="RBNJ01014610">
    <property type="protein sequence ID" value="RUS24900.1"/>
    <property type="molecule type" value="Genomic_DNA"/>
</dbReference>
<evidence type="ECO:0008006" key="4">
    <source>
        <dbReference type="Google" id="ProtNLM"/>
    </source>
</evidence>
<organism evidence="2 3">
    <name type="scientific">Jimgerdemannia flammicorona</name>
    <dbReference type="NCBI Taxonomy" id="994334"/>
    <lineage>
        <taxon>Eukaryota</taxon>
        <taxon>Fungi</taxon>
        <taxon>Fungi incertae sedis</taxon>
        <taxon>Mucoromycota</taxon>
        <taxon>Mucoromycotina</taxon>
        <taxon>Endogonomycetes</taxon>
        <taxon>Endogonales</taxon>
        <taxon>Endogonaceae</taxon>
        <taxon>Jimgerdemannia</taxon>
    </lineage>
</organism>
<feature type="region of interest" description="Disordered" evidence="1">
    <location>
        <begin position="114"/>
        <end position="145"/>
    </location>
</feature>
<feature type="region of interest" description="Disordered" evidence="1">
    <location>
        <begin position="1"/>
        <end position="36"/>
    </location>
</feature>
<dbReference type="AlphaFoldDB" id="A0A433Q553"/>
<dbReference type="Proteomes" id="UP000274822">
    <property type="component" value="Unassembled WGS sequence"/>
</dbReference>
<reference evidence="2 3" key="1">
    <citation type="journal article" date="2018" name="New Phytol.">
        <title>Phylogenomics of Endogonaceae and evolution of mycorrhizas within Mucoromycota.</title>
        <authorList>
            <person name="Chang Y."/>
            <person name="Desiro A."/>
            <person name="Na H."/>
            <person name="Sandor L."/>
            <person name="Lipzen A."/>
            <person name="Clum A."/>
            <person name="Barry K."/>
            <person name="Grigoriev I.V."/>
            <person name="Martin F.M."/>
            <person name="Stajich J.E."/>
            <person name="Smith M.E."/>
            <person name="Bonito G."/>
            <person name="Spatafora J.W."/>
        </authorList>
    </citation>
    <scope>NUCLEOTIDE SEQUENCE [LARGE SCALE GENOMIC DNA]</scope>
    <source>
        <strain evidence="2 3">AD002</strain>
    </source>
</reference>
<evidence type="ECO:0000256" key="1">
    <source>
        <dbReference type="SAM" id="MobiDB-lite"/>
    </source>
</evidence>
<feature type="compositionally biased region" description="Polar residues" evidence="1">
    <location>
        <begin position="347"/>
        <end position="371"/>
    </location>
</feature>
<feature type="region of interest" description="Disordered" evidence="1">
    <location>
        <begin position="311"/>
        <end position="377"/>
    </location>
</feature>
<proteinExistence type="predicted"/>
<feature type="compositionally biased region" description="Low complexity" evidence="1">
    <location>
        <begin position="8"/>
        <end position="28"/>
    </location>
</feature>
<feature type="compositionally biased region" description="Polar residues" evidence="1">
    <location>
        <begin position="738"/>
        <end position="749"/>
    </location>
</feature>
<protein>
    <recommendedName>
        <fullName evidence="4">RRM domain-containing protein</fullName>
    </recommendedName>
</protein>
<gene>
    <name evidence="2" type="ORF">BC938DRAFT_472929</name>
</gene>
<evidence type="ECO:0000313" key="3">
    <source>
        <dbReference type="Proteomes" id="UP000274822"/>
    </source>
</evidence>
<name>A0A433Q553_9FUNG</name>
<evidence type="ECO:0000313" key="2">
    <source>
        <dbReference type="EMBL" id="RUS24900.1"/>
    </source>
</evidence>
<keyword evidence="3" id="KW-1185">Reference proteome</keyword>
<sequence length="968" mass="107290">MVQTIVQDSSDSASNSSDSASVISNTSNAMAQPERGRRTLVVFTPADAEGPAAIQALATVFPRSASIAFGPSKKGKRIAYVNFHSEKAFEEAATKIGQNITICGLRTTVMSHVAKPPLNKPQPQPSQSSQTKEPPKPGPSLQPASSDAAKAHIWYFWDIENLQIPKRISVNGAYIHDLVASIRKHCEDIYPNHMHMEFQAMYAQQNVLSDGARESLHLCSVSLQQYPGRHVKKEQADKCIVTSMNTREHHTAAGKYEQRVFVILTNDGGYQASEIFKKAADYCIPSTWIFDAVKTPNESVVTPYPLNESHDMLNVPNARSRSKSPAPAPRPNKRTMGKEKGAAHGSQAYQNPNGQAGDSSQNNETGPTAQTPPKDCLRINLPQKLGSVTVPILRNCFGPDANVFIKSPQYPNRHAIVTFKDTAKIFRFAGERILVNGEFVNVILVKGTNFRAPPPPAPSPLAPHPPQNQVKDVNVPVPCSPSKFQYITKNRDEFNRICKDIKVTLDQTHAIVKLKGPSTLVGKADDDLKKWLANIQEYAIPDNDFDWFGAKLFFRYHLQRISIQWAVSICLYRHGNNQPVTGLTSYNSDTDAAVKYKVTLVGELKQPGVREATKEIRNLKLGKPVVLELTDRSGAELFERCEESRNVTKIISISNEHHAYIHIQNNQAFIYAFTDKEKEGARKTLESILVGQHTIQVDPIRYQYILRYRSSGMEAIRCKYHAVQITSTSSKEVAKAMQNPSNASGSSDTPSKHDDIILEGPVADITSATAAVEALLNNVNLEHVDVSFPLRHEIMAFRRYESLATTVQSQKNVVVEFSRKVATIEAVTISVVASGEGDVVKETLEEFSAIRFLAKGTYTIPPDKHYPVGRQLDAFKASMLDDLNVSLNFRGRVVDFNAETSESISSAKEGLKSFLEGENTTKVYSIPNDRHRSWFEKYKKEHEIVAIAKRHQTCSSLATLCTKPSTGL</sequence>
<comment type="caution">
    <text evidence="2">The sequence shown here is derived from an EMBL/GenBank/DDBJ whole genome shotgun (WGS) entry which is preliminary data.</text>
</comment>
<accession>A0A433Q553</accession>